<evidence type="ECO:0000256" key="1">
    <source>
        <dbReference type="SAM" id="MobiDB-lite"/>
    </source>
</evidence>
<gene>
    <name evidence="2" type="ORF">THTE_0546</name>
</gene>
<dbReference type="EMBL" id="CP018477">
    <property type="protein sequence ID" value="ASV73148.1"/>
    <property type="molecule type" value="Genomic_DNA"/>
</dbReference>
<dbReference type="SUPFAM" id="SSF49478">
    <property type="entry name" value="Cna protein B-type domain"/>
    <property type="match status" value="1"/>
</dbReference>
<keyword evidence="3" id="KW-1185">Reference proteome</keyword>
<protein>
    <recommendedName>
        <fullName evidence="4">Carboxypeptidase regulatory-like domain-containing protein</fullName>
    </recommendedName>
</protein>
<name>A0A286RB09_9BACT</name>
<reference evidence="2 3" key="1">
    <citation type="journal article" name="Front. Microbiol.">
        <title>Sugar Metabolism of the First Thermophilic Planctomycete Thermogutta terrifontis: Comparative Genomic and Transcriptomic Approaches.</title>
        <authorList>
            <person name="Elcheninov A.G."/>
            <person name="Menzel P."/>
            <person name="Gudbergsdottir S.R."/>
            <person name="Slesarev A.I."/>
            <person name="Kadnikov V.V."/>
            <person name="Krogh A."/>
            <person name="Bonch-Osmolovskaya E.A."/>
            <person name="Peng X."/>
            <person name="Kublanov I.V."/>
        </authorList>
    </citation>
    <scope>NUCLEOTIDE SEQUENCE [LARGE SCALE GENOMIC DNA]</scope>
    <source>
        <strain evidence="2 3">R1</strain>
    </source>
</reference>
<dbReference type="Proteomes" id="UP000215086">
    <property type="component" value="Chromosome"/>
</dbReference>
<dbReference type="AlphaFoldDB" id="A0A286RB09"/>
<dbReference type="KEGG" id="ttf:THTE_0546"/>
<evidence type="ECO:0000313" key="2">
    <source>
        <dbReference type="EMBL" id="ASV73148.1"/>
    </source>
</evidence>
<evidence type="ECO:0000313" key="3">
    <source>
        <dbReference type="Proteomes" id="UP000215086"/>
    </source>
</evidence>
<organism evidence="2 3">
    <name type="scientific">Thermogutta terrifontis</name>
    <dbReference type="NCBI Taxonomy" id="1331910"/>
    <lineage>
        <taxon>Bacteria</taxon>
        <taxon>Pseudomonadati</taxon>
        <taxon>Planctomycetota</taxon>
        <taxon>Planctomycetia</taxon>
        <taxon>Pirellulales</taxon>
        <taxon>Thermoguttaceae</taxon>
        <taxon>Thermogutta</taxon>
    </lineage>
</organism>
<proteinExistence type="predicted"/>
<accession>A0A286RB09</accession>
<sequence>MFLGMAVFLVGCAKGGSSLNTVPVKGRVTLDGAPLPGATVTFSPKTPEGRTAAGMTNENGEFVLTTIRAGDGAVPGEYGVAITKPVATAGPVDDPRARGGALTPEQMAQIREQAKTKGGAEGGSAIPKKYTSPTTSGLTATVKRGEKNEFTFDLKSQ</sequence>
<evidence type="ECO:0008006" key="4">
    <source>
        <dbReference type="Google" id="ProtNLM"/>
    </source>
</evidence>
<feature type="region of interest" description="Disordered" evidence="1">
    <location>
        <begin position="113"/>
        <end position="142"/>
    </location>
</feature>